<evidence type="ECO:0000313" key="2">
    <source>
        <dbReference type="Proteomes" id="UP000242861"/>
    </source>
</evidence>
<reference evidence="2" key="1">
    <citation type="submission" date="2017-12" db="EMBL/GenBank/DDBJ databases">
        <authorList>
            <person name="Yu X.-Y."/>
        </authorList>
    </citation>
    <scope>NUCLEOTIDE SEQUENCE [LARGE SCALE GENOMIC DNA]</scope>
    <source>
        <strain evidence="2">ZYSR67-Z</strain>
    </source>
</reference>
<dbReference type="EMBL" id="PIYS01000003">
    <property type="protein sequence ID" value="PKF72657.1"/>
    <property type="molecule type" value="Genomic_DNA"/>
</dbReference>
<dbReference type="Proteomes" id="UP000242861">
    <property type="component" value="Unassembled WGS sequence"/>
</dbReference>
<organism evidence="1 2">
    <name type="scientific">Pseudomonas fluvialis</name>
    <dbReference type="NCBI Taxonomy" id="1793966"/>
    <lineage>
        <taxon>Bacteria</taxon>
        <taxon>Pseudomonadati</taxon>
        <taxon>Pseudomonadota</taxon>
        <taxon>Gammaproteobacteria</taxon>
        <taxon>Pseudomonadales</taxon>
        <taxon>Pseudomonadaceae</taxon>
        <taxon>Pseudomonas</taxon>
    </lineage>
</organism>
<protein>
    <submittedName>
        <fullName evidence="1">Uncharacterized protein</fullName>
    </submittedName>
</protein>
<dbReference type="AlphaFoldDB" id="A0A2I0CTG3"/>
<comment type="caution">
    <text evidence="1">The sequence shown here is derived from an EMBL/GenBank/DDBJ whole genome shotgun (WGS) entry which is preliminary data.</text>
</comment>
<sequence length="75" mass="8226">MEMQINSRKLGRTITFSRPGASYIFADLNGKSGTLGCQICSGGGTMGSTLSYDGDDQAQFEAICRRWYRAHVRGE</sequence>
<dbReference type="RefSeq" id="WP_101192668.1">
    <property type="nucleotide sequence ID" value="NZ_PIYS01000003.1"/>
</dbReference>
<proteinExistence type="predicted"/>
<accession>A0A2I0CTG3</accession>
<dbReference type="SMR" id="A0A2I0CTG3"/>
<gene>
    <name evidence="1" type="ORF">CW360_02785</name>
</gene>
<evidence type="ECO:0000313" key="1">
    <source>
        <dbReference type="EMBL" id="PKF72657.1"/>
    </source>
</evidence>
<name>A0A2I0CTG3_9PSED</name>